<reference evidence="10 11" key="1">
    <citation type="submission" date="2019-10" db="EMBL/GenBank/DDBJ databases">
        <title>Genome sequence of Luteimicrobium xylanilyticum HY-24.</title>
        <authorList>
            <person name="Kim D.Y."/>
            <person name="Park H.-Y."/>
        </authorList>
    </citation>
    <scope>NUCLEOTIDE SEQUENCE [LARGE SCALE GENOMIC DNA]</scope>
    <source>
        <strain evidence="10 11">HY-24</strain>
    </source>
</reference>
<evidence type="ECO:0000256" key="5">
    <source>
        <dbReference type="ARBA" id="ARBA00023004"/>
    </source>
</evidence>
<dbReference type="Proteomes" id="UP000326702">
    <property type="component" value="Chromosome"/>
</dbReference>
<evidence type="ECO:0000259" key="8">
    <source>
        <dbReference type="Pfam" id="PF04261"/>
    </source>
</evidence>
<dbReference type="NCBIfam" id="TIGR01413">
    <property type="entry name" value="Dyp_perox_fam"/>
    <property type="match status" value="1"/>
</dbReference>
<dbReference type="InterPro" id="IPR048327">
    <property type="entry name" value="Dyp_perox_N"/>
</dbReference>
<evidence type="ECO:0000256" key="2">
    <source>
        <dbReference type="ARBA" id="ARBA00022559"/>
    </source>
</evidence>
<dbReference type="Pfam" id="PF04261">
    <property type="entry name" value="Dyp_perox_N"/>
    <property type="match status" value="1"/>
</dbReference>
<dbReference type="Pfam" id="PF20628">
    <property type="entry name" value="Dyp_perox_C"/>
    <property type="match status" value="1"/>
</dbReference>
<protein>
    <submittedName>
        <fullName evidence="10">Putative deferrochelatase/peroxidase YfeX</fullName>
        <ecNumber evidence="10">1.11.1.-</ecNumber>
    </submittedName>
</protein>
<evidence type="ECO:0000313" key="10">
    <source>
        <dbReference type="EMBL" id="QFV00114.1"/>
    </source>
</evidence>
<evidence type="ECO:0000259" key="9">
    <source>
        <dbReference type="Pfam" id="PF20628"/>
    </source>
</evidence>
<feature type="compositionally biased region" description="Basic and acidic residues" evidence="7">
    <location>
        <begin position="365"/>
        <end position="383"/>
    </location>
</feature>
<dbReference type="SUPFAM" id="SSF54909">
    <property type="entry name" value="Dimeric alpha+beta barrel"/>
    <property type="match status" value="1"/>
</dbReference>
<dbReference type="GO" id="GO:0005829">
    <property type="term" value="C:cytosol"/>
    <property type="evidence" value="ECO:0007669"/>
    <property type="project" value="TreeGrafter"/>
</dbReference>
<keyword evidence="5" id="KW-0408">Iron</keyword>
<keyword evidence="2 10" id="KW-0575">Peroxidase</keyword>
<dbReference type="PANTHER" id="PTHR30521">
    <property type="entry name" value="DEFERROCHELATASE/PEROXIDASE"/>
    <property type="match status" value="1"/>
</dbReference>
<dbReference type="GO" id="GO:0004601">
    <property type="term" value="F:peroxidase activity"/>
    <property type="evidence" value="ECO:0007669"/>
    <property type="project" value="UniProtKB-KW"/>
</dbReference>
<evidence type="ECO:0000256" key="1">
    <source>
        <dbReference type="ARBA" id="ARBA00001970"/>
    </source>
</evidence>
<sequence>MPLNAIEGIGSAPGVAADVPEPQAVLGTLTTSSVFLVVSVRDTPGADARVLDVAADIGALVRAVGFRQSEAGLTCIVGFGSRYWDRVQPDGPRPAHLHPFRPIQGAKHDAVATPGDVFFHVRANRADLVFELTRLLMDALGDDVQVEDHTVGFRYFDSRDLLGFVDGTENPTGRDAAAAAIVSLDDEPDFAGGSYVVVQKYVHDLAAWHAMPVEEQERVIGRTKLDDVELDDDVQPSNSHVTLNTIVDENGEEHDVLRDNMAFGDPSTGEYGTFFIAYADDPSVTELMLERMFVGAPVGNYDRILDVSTAVTGSLFFVPSLELLESLAEGDDPTVTSADLERIAREADGRSSPPAPSAPVSTDGDATRPHDDLRIGSLREEPQ</sequence>
<comment type="similarity">
    <text evidence="6">Belongs to the DyP-type peroxidase family.</text>
</comment>
<dbReference type="GO" id="GO:0046872">
    <property type="term" value="F:metal ion binding"/>
    <property type="evidence" value="ECO:0007669"/>
    <property type="project" value="UniProtKB-KW"/>
</dbReference>
<organism evidence="10 11">
    <name type="scientific">Luteimicrobium xylanilyticum</name>
    <dbReference type="NCBI Taxonomy" id="1133546"/>
    <lineage>
        <taxon>Bacteria</taxon>
        <taxon>Bacillati</taxon>
        <taxon>Actinomycetota</taxon>
        <taxon>Actinomycetes</taxon>
        <taxon>Micrococcales</taxon>
        <taxon>Luteimicrobium</taxon>
    </lineage>
</organism>
<name>A0A5P9QF44_9MICO</name>
<feature type="region of interest" description="Disordered" evidence="7">
    <location>
        <begin position="344"/>
        <end position="383"/>
    </location>
</feature>
<evidence type="ECO:0000256" key="6">
    <source>
        <dbReference type="ARBA" id="ARBA00025737"/>
    </source>
</evidence>
<dbReference type="InterPro" id="IPR006314">
    <property type="entry name" value="Dyp_peroxidase"/>
</dbReference>
<dbReference type="PROSITE" id="PS51404">
    <property type="entry name" value="DYP_PEROXIDASE"/>
    <property type="match status" value="1"/>
</dbReference>
<dbReference type="KEGG" id="lxl:KDY119_03649"/>
<feature type="domain" description="Dyp-type peroxidase C-terminal" evidence="9">
    <location>
        <begin position="157"/>
        <end position="321"/>
    </location>
</feature>
<proteinExistence type="inferred from homology"/>
<dbReference type="EMBL" id="CP045529">
    <property type="protein sequence ID" value="QFV00114.1"/>
    <property type="molecule type" value="Genomic_DNA"/>
</dbReference>
<dbReference type="PANTHER" id="PTHR30521:SF0">
    <property type="entry name" value="DYP-TYPE PEROXIDASE FAMILY PROTEIN"/>
    <property type="match status" value="1"/>
</dbReference>
<accession>A0A5P9QF44</accession>
<evidence type="ECO:0000256" key="7">
    <source>
        <dbReference type="SAM" id="MobiDB-lite"/>
    </source>
</evidence>
<comment type="cofactor">
    <cofactor evidence="1">
        <name>heme b</name>
        <dbReference type="ChEBI" id="CHEBI:60344"/>
    </cofactor>
</comment>
<dbReference type="InterPro" id="IPR011008">
    <property type="entry name" value="Dimeric_a/b-barrel"/>
</dbReference>
<dbReference type="GO" id="GO:0020037">
    <property type="term" value="F:heme binding"/>
    <property type="evidence" value="ECO:0007669"/>
    <property type="project" value="InterPro"/>
</dbReference>
<keyword evidence="4 10" id="KW-0560">Oxidoreductase</keyword>
<gene>
    <name evidence="10" type="primary">yfeX</name>
    <name evidence="10" type="ORF">KDY119_03649</name>
</gene>
<dbReference type="RefSeq" id="WP_227994432.1">
    <property type="nucleotide sequence ID" value="NZ_BAABIH010000009.1"/>
</dbReference>
<dbReference type="AlphaFoldDB" id="A0A5P9QF44"/>
<evidence type="ECO:0000256" key="4">
    <source>
        <dbReference type="ARBA" id="ARBA00023002"/>
    </source>
</evidence>
<evidence type="ECO:0000313" key="11">
    <source>
        <dbReference type="Proteomes" id="UP000326702"/>
    </source>
</evidence>
<feature type="domain" description="Dyp-type peroxidase N-terminal" evidence="8">
    <location>
        <begin position="24"/>
        <end position="154"/>
    </location>
</feature>
<evidence type="ECO:0000256" key="3">
    <source>
        <dbReference type="ARBA" id="ARBA00022723"/>
    </source>
</evidence>
<keyword evidence="3" id="KW-0479">Metal-binding</keyword>
<keyword evidence="11" id="KW-1185">Reference proteome</keyword>
<dbReference type="EC" id="1.11.1.-" evidence="10"/>
<dbReference type="InterPro" id="IPR048328">
    <property type="entry name" value="Dyp_perox_C"/>
</dbReference>